<evidence type="ECO:0000313" key="3">
    <source>
        <dbReference type="Proteomes" id="UP000177140"/>
    </source>
</evidence>
<feature type="domain" description="Transposase IS200-like" evidence="1">
    <location>
        <begin position="8"/>
        <end position="143"/>
    </location>
</feature>
<dbReference type="GO" id="GO:0006313">
    <property type="term" value="P:DNA transposition"/>
    <property type="evidence" value="ECO:0007669"/>
    <property type="project" value="InterPro"/>
</dbReference>
<dbReference type="InterPro" id="IPR036515">
    <property type="entry name" value="Transposase_17_sf"/>
</dbReference>
<dbReference type="PANTHER" id="PTHR34322:SF2">
    <property type="entry name" value="TRANSPOSASE IS200-LIKE DOMAIN-CONTAINING PROTEIN"/>
    <property type="match status" value="1"/>
</dbReference>
<gene>
    <name evidence="2" type="ORF">A2556_02755</name>
</gene>
<protein>
    <recommendedName>
        <fullName evidence="1">Transposase IS200-like domain-containing protein</fullName>
    </recommendedName>
</protein>
<comment type="caution">
    <text evidence="2">The sequence shown here is derived from an EMBL/GenBank/DDBJ whole genome shotgun (WGS) entry which is preliminary data.</text>
</comment>
<sequence length="224" mass="26796">MSRNLELSEGEFYHIYNHGNGDRDIFLDDSDRWRFVKLLYLANSINQYHFSDVSFGEEFDIDREELVTFIGAYCLMDNHYHLLVKEKEAGGISKFIQKLSTGYTMYFNIKYQKRGSLFEGRFRARHLDDDPYLKYIFSYIHLNPVKMIDKSWKENGLKNLSKTQKFLEGYKFSSYLDYLGKNRTVNKILNKEEFPEYFINDGEIREEMLDWLEYDFPRGSTSGR</sequence>
<dbReference type="PANTHER" id="PTHR34322">
    <property type="entry name" value="TRANSPOSASE, Y1_TNP DOMAIN-CONTAINING"/>
    <property type="match status" value="1"/>
</dbReference>
<evidence type="ECO:0000259" key="1">
    <source>
        <dbReference type="SMART" id="SM01321"/>
    </source>
</evidence>
<dbReference type="SMART" id="SM01321">
    <property type="entry name" value="Y1_Tnp"/>
    <property type="match status" value="1"/>
</dbReference>
<dbReference type="Pfam" id="PF01797">
    <property type="entry name" value="Y1_Tnp"/>
    <property type="match status" value="1"/>
</dbReference>
<dbReference type="GO" id="GO:0004803">
    <property type="term" value="F:transposase activity"/>
    <property type="evidence" value="ECO:0007669"/>
    <property type="project" value="InterPro"/>
</dbReference>
<dbReference type="Gene3D" id="3.30.70.1290">
    <property type="entry name" value="Transposase IS200-like"/>
    <property type="match status" value="1"/>
</dbReference>
<evidence type="ECO:0000313" key="2">
    <source>
        <dbReference type="EMBL" id="OHA62653.1"/>
    </source>
</evidence>
<accession>A0A1G2QQ91</accession>
<organism evidence="2 3">
    <name type="scientific">Candidatus Vogelbacteria bacterium RIFOXYD2_FULL_44_9</name>
    <dbReference type="NCBI Taxonomy" id="1802441"/>
    <lineage>
        <taxon>Bacteria</taxon>
        <taxon>Candidatus Vogeliibacteriota</taxon>
    </lineage>
</organism>
<dbReference type="Proteomes" id="UP000177140">
    <property type="component" value="Unassembled WGS sequence"/>
</dbReference>
<proteinExistence type="predicted"/>
<dbReference type="SUPFAM" id="SSF143422">
    <property type="entry name" value="Transposase IS200-like"/>
    <property type="match status" value="1"/>
</dbReference>
<name>A0A1G2QQ91_9BACT</name>
<reference evidence="2 3" key="1">
    <citation type="journal article" date="2016" name="Nat. Commun.">
        <title>Thousands of microbial genomes shed light on interconnected biogeochemical processes in an aquifer system.</title>
        <authorList>
            <person name="Anantharaman K."/>
            <person name="Brown C.T."/>
            <person name="Hug L.A."/>
            <person name="Sharon I."/>
            <person name="Castelle C.J."/>
            <person name="Probst A.J."/>
            <person name="Thomas B.C."/>
            <person name="Singh A."/>
            <person name="Wilkins M.J."/>
            <person name="Karaoz U."/>
            <person name="Brodie E.L."/>
            <person name="Williams K.H."/>
            <person name="Hubbard S.S."/>
            <person name="Banfield J.F."/>
        </authorList>
    </citation>
    <scope>NUCLEOTIDE SEQUENCE [LARGE SCALE GENOMIC DNA]</scope>
</reference>
<dbReference type="GO" id="GO:0003677">
    <property type="term" value="F:DNA binding"/>
    <property type="evidence" value="ECO:0007669"/>
    <property type="project" value="InterPro"/>
</dbReference>
<dbReference type="EMBL" id="MHTM01000006">
    <property type="protein sequence ID" value="OHA62653.1"/>
    <property type="molecule type" value="Genomic_DNA"/>
</dbReference>
<dbReference type="AlphaFoldDB" id="A0A1G2QQ91"/>
<dbReference type="InterPro" id="IPR002686">
    <property type="entry name" value="Transposase_17"/>
</dbReference>